<protein>
    <submittedName>
        <fullName evidence="1">Uncharacterized protein</fullName>
    </submittedName>
</protein>
<evidence type="ECO:0000313" key="3">
    <source>
        <dbReference type="Proteomes" id="UP000677228"/>
    </source>
</evidence>
<dbReference type="EMBL" id="CAJOBA010003004">
    <property type="protein sequence ID" value="CAF3667361.1"/>
    <property type="molecule type" value="Genomic_DNA"/>
</dbReference>
<dbReference type="AlphaFoldDB" id="A0A8S2DFX8"/>
<evidence type="ECO:0000313" key="2">
    <source>
        <dbReference type="EMBL" id="CAF3667361.1"/>
    </source>
</evidence>
<proteinExistence type="predicted"/>
<name>A0A8S2DFX8_9BILA</name>
<reference evidence="1" key="1">
    <citation type="submission" date="2021-02" db="EMBL/GenBank/DDBJ databases">
        <authorList>
            <person name="Nowell W R."/>
        </authorList>
    </citation>
    <scope>NUCLEOTIDE SEQUENCE</scope>
</reference>
<gene>
    <name evidence="1" type="ORF">OVA965_LOCUS8777</name>
    <name evidence="2" type="ORF">TMI583_LOCUS8773</name>
</gene>
<organism evidence="1 3">
    <name type="scientific">Didymodactylos carnosus</name>
    <dbReference type="NCBI Taxonomy" id="1234261"/>
    <lineage>
        <taxon>Eukaryota</taxon>
        <taxon>Metazoa</taxon>
        <taxon>Spiralia</taxon>
        <taxon>Gnathifera</taxon>
        <taxon>Rotifera</taxon>
        <taxon>Eurotatoria</taxon>
        <taxon>Bdelloidea</taxon>
        <taxon>Philodinida</taxon>
        <taxon>Philodinidae</taxon>
        <taxon>Didymodactylos</taxon>
    </lineage>
</organism>
<comment type="caution">
    <text evidence="1">The sequence shown here is derived from an EMBL/GenBank/DDBJ whole genome shotgun (WGS) entry which is preliminary data.</text>
</comment>
<accession>A0A8S2DFX8</accession>
<dbReference type="Proteomes" id="UP000682733">
    <property type="component" value="Unassembled WGS sequence"/>
</dbReference>
<dbReference type="Proteomes" id="UP000677228">
    <property type="component" value="Unassembled WGS sequence"/>
</dbReference>
<dbReference type="EMBL" id="CAJNOK010003003">
    <property type="protein sequence ID" value="CAF0884112.1"/>
    <property type="molecule type" value="Genomic_DNA"/>
</dbReference>
<sequence length="99" mass="11654">MALVDTAVYFDYSIKMIQLRPSDKLFDIENTLKNDLEVDMNVHHIQFFDNRVGKYVNLDENYFNGANELLLWSKNAIIELQVVSQQEQQQQQQGIDIIF</sequence>
<evidence type="ECO:0000313" key="1">
    <source>
        <dbReference type="EMBL" id="CAF0884112.1"/>
    </source>
</evidence>